<evidence type="ECO:0000256" key="2">
    <source>
        <dbReference type="SAM" id="Phobius"/>
    </source>
</evidence>
<gene>
    <name evidence="3" type="ORF">SAMN06296241_0108</name>
</gene>
<keyword evidence="2" id="KW-0812">Transmembrane</keyword>
<keyword evidence="2" id="KW-0472">Membrane</keyword>
<reference evidence="4" key="1">
    <citation type="submission" date="2017-09" db="EMBL/GenBank/DDBJ databases">
        <authorList>
            <person name="Varghese N."/>
            <person name="Submissions S."/>
        </authorList>
    </citation>
    <scope>NUCLEOTIDE SEQUENCE [LARGE SCALE GENOMIC DNA]</scope>
    <source>
        <strain evidence="4">CGMCC 1.12641</strain>
    </source>
</reference>
<evidence type="ECO:0000313" key="4">
    <source>
        <dbReference type="Proteomes" id="UP000219193"/>
    </source>
</evidence>
<evidence type="ECO:0000256" key="1">
    <source>
        <dbReference type="SAM" id="MobiDB-lite"/>
    </source>
</evidence>
<name>A0A285X0S3_9FLAO</name>
<dbReference type="AlphaFoldDB" id="A0A285X0S3"/>
<dbReference type="RefSeq" id="WP_179670463.1">
    <property type="nucleotide sequence ID" value="NZ_OCMF01000001.1"/>
</dbReference>
<feature type="region of interest" description="Disordered" evidence="1">
    <location>
        <begin position="34"/>
        <end position="54"/>
    </location>
</feature>
<proteinExistence type="predicted"/>
<keyword evidence="4" id="KW-1185">Reference proteome</keyword>
<organism evidence="3 4">
    <name type="scientific">Salinimicrobium sediminis</name>
    <dbReference type="NCBI Taxonomy" id="1343891"/>
    <lineage>
        <taxon>Bacteria</taxon>
        <taxon>Pseudomonadati</taxon>
        <taxon>Bacteroidota</taxon>
        <taxon>Flavobacteriia</taxon>
        <taxon>Flavobacteriales</taxon>
        <taxon>Flavobacteriaceae</taxon>
        <taxon>Salinimicrobium</taxon>
    </lineage>
</organism>
<feature type="compositionally biased region" description="Basic and acidic residues" evidence="1">
    <location>
        <begin position="45"/>
        <end position="54"/>
    </location>
</feature>
<evidence type="ECO:0000313" key="3">
    <source>
        <dbReference type="EMBL" id="SOC78596.1"/>
    </source>
</evidence>
<feature type="transmembrane region" description="Helical" evidence="2">
    <location>
        <begin position="6"/>
        <end position="24"/>
    </location>
</feature>
<keyword evidence="2" id="KW-1133">Transmembrane helix</keyword>
<accession>A0A285X0S3</accession>
<sequence length="54" mass="6049">MSFFDSDILLYIILIVVFLAFFFGTEISRRRTGTIAGTGASGNDTTRERKNIDT</sequence>
<protein>
    <submittedName>
        <fullName evidence="3">Uncharacterized protein</fullName>
    </submittedName>
</protein>
<dbReference type="EMBL" id="OCMF01000001">
    <property type="protein sequence ID" value="SOC78596.1"/>
    <property type="molecule type" value="Genomic_DNA"/>
</dbReference>
<dbReference type="Proteomes" id="UP000219193">
    <property type="component" value="Unassembled WGS sequence"/>
</dbReference>